<dbReference type="AlphaFoldDB" id="G4Z6S5"/>
<keyword evidence="2" id="KW-1185">Reference proteome</keyword>
<dbReference type="GeneID" id="20656386"/>
<name>G4Z6S5_PHYSP</name>
<gene>
    <name evidence="1" type="ORF">PHYSODRAFT_489140</name>
</gene>
<dbReference type="EMBL" id="JH159153">
    <property type="protein sequence ID" value="EGZ20341.1"/>
    <property type="molecule type" value="Genomic_DNA"/>
</dbReference>
<dbReference type="Proteomes" id="UP000002640">
    <property type="component" value="Unassembled WGS sequence"/>
</dbReference>
<evidence type="ECO:0000313" key="1">
    <source>
        <dbReference type="EMBL" id="EGZ20341.1"/>
    </source>
</evidence>
<protein>
    <submittedName>
        <fullName evidence="1">Uncharacterized protein</fullName>
    </submittedName>
</protein>
<reference evidence="1 2" key="1">
    <citation type="journal article" date="2006" name="Science">
        <title>Phytophthora genome sequences uncover evolutionary origins and mechanisms of pathogenesis.</title>
        <authorList>
            <person name="Tyler B.M."/>
            <person name="Tripathy S."/>
            <person name="Zhang X."/>
            <person name="Dehal P."/>
            <person name="Jiang R.H."/>
            <person name="Aerts A."/>
            <person name="Arredondo F.D."/>
            <person name="Baxter L."/>
            <person name="Bensasson D."/>
            <person name="Beynon J.L."/>
            <person name="Chapman J."/>
            <person name="Damasceno C.M."/>
            <person name="Dorrance A.E."/>
            <person name="Dou D."/>
            <person name="Dickerman A.W."/>
            <person name="Dubchak I.L."/>
            <person name="Garbelotto M."/>
            <person name="Gijzen M."/>
            <person name="Gordon S.G."/>
            <person name="Govers F."/>
            <person name="Grunwald N.J."/>
            <person name="Huang W."/>
            <person name="Ivors K.L."/>
            <person name="Jones R.W."/>
            <person name="Kamoun S."/>
            <person name="Krampis K."/>
            <person name="Lamour K.H."/>
            <person name="Lee M.K."/>
            <person name="McDonald W.H."/>
            <person name="Medina M."/>
            <person name="Meijer H.J."/>
            <person name="Nordberg E.K."/>
            <person name="Maclean D.J."/>
            <person name="Ospina-Giraldo M.D."/>
            <person name="Morris P.F."/>
            <person name="Phuntumart V."/>
            <person name="Putnam N.H."/>
            <person name="Rash S."/>
            <person name="Rose J.K."/>
            <person name="Sakihama Y."/>
            <person name="Salamov A.A."/>
            <person name="Savidor A."/>
            <person name="Scheuring C.F."/>
            <person name="Smith B.M."/>
            <person name="Sobral B.W."/>
            <person name="Terry A."/>
            <person name="Torto-Alalibo T.A."/>
            <person name="Win J."/>
            <person name="Xu Z."/>
            <person name="Zhang H."/>
            <person name="Grigoriev I.V."/>
            <person name="Rokhsar D.S."/>
            <person name="Boore J.L."/>
        </authorList>
    </citation>
    <scope>NUCLEOTIDE SEQUENCE [LARGE SCALE GENOMIC DNA]</scope>
    <source>
        <strain evidence="1 2">P6497</strain>
    </source>
</reference>
<organism evidence="1 2">
    <name type="scientific">Phytophthora sojae (strain P6497)</name>
    <name type="common">Soybean stem and root rot agent</name>
    <name type="synonym">Phytophthora megasperma f. sp. glycines</name>
    <dbReference type="NCBI Taxonomy" id="1094619"/>
    <lineage>
        <taxon>Eukaryota</taxon>
        <taxon>Sar</taxon>
        <taxon>Stramenopiles</taxon>
        <taxon>Oomycota</taxon>
        <taxon>Peronosporomycetes</taxon>
        <taxon>Peronosporales</taxon>
        <taxon>Peronosporaceae</taxon>
        <taxon>Phytophthora</taxon>
    </lineage>
</organism>
<evidence type="ECO:0000313" key="2">
    <source>
        <dbReference type="Proteomes" id="UP000002640"/>
    </source>
</evidence>
<dbReference type="InParanoid" id="G4Z6S5"/>
<dbReference type="KEGG" id="psoj:PHYSODRAFT_489140"/>
<accession>G4Z6S5</accession>
<proteinExistence type="predicted"/>
<dbReference type="OMA" id="QYIERTY"/>
<sequence length="214" mass="23825">MTPQQFLDFVQIHWRKFGFFPHPAVLRALFGWDFGTRGLSLAHFTRVTEQERRAKVRKFDMSNFSKKNKLPTPTSIATFSALVGAVEVLCNLARQLYQPMVQEAFAAAAPFLGELQVSDLPTSESALAASIQNHFPASHESFVRVYRLILRQDVANALRASKLPAIRDDGSTRGKQRSARIPLAVRKALPKQGEKQVCLRFLSAQVAGARMASA</sequence>
<dbReference type="RefSeq" id="XP_009523058.1">
    <property type="nucleotide sequence ID" value="XM_009524763.1"/>
</dbReference>